<evidence type="ECO:0000259" key="15">
    <source>
        <dbReference type="Pfam" id="PF17189"/>
    </source>
</evidence>
<dbReference type="GO" id="GO:0008202">
    <property type="term" value="P:steroid metabolic process"/>
    <property type="evidence" value="ECO:0007669"/>
    <property type="project" value="UniProtKB-ARBA"/>
</dbReference>
<feature type="domain" description="Glycosyl hydrolase family 30 beta sandwich" evidence="15">
    <location>
        <begin position="588"/>
        <end position="649"/>
    </location>
</feature>
<evidence type="ECO:0000256" key="5">
    <source>
        <dbReference type="ARBA" id="ARBA00012658"/>
    </source>
</evidence>
<name>A0A8J2LNF8_9HEXA</name>
<dbReference type="GO" id="GO:0005764">
    <property type="term" value="C:lysosome"/>
    <property type="evidence" value="ECO:0007669"/>
    <property type="project" value="UniProtKB-ARBA"/>
</dbReference>
<evidence type="ECO:0000256" key="2">
    <source>
        <dbReference type="ARBA" id="ARBA00004760"/>
    </source>
</evidence>
<evidence type="ECO:0000256" key="13">
    <source>
        <dbReference type="SAM" id="SignalP"/>
    </source>
</evidence>
<dbReference type="GO" id="GO:0042391">
    <property type="term" value="P:regulation of membrane potential"/>
    <property type="evidence" value="ECO:0007669"/>
    <property type="project" value="UniProtKB-ARBA"/>
</dbReference>
<comment type="caution">
    <text evidence="16">The sequence shown here is derived from an EMBL/GenBank/DDBJ whole genome shotgun (WGS) entry which is preliminary data.</text>
</comment>
<dbReference type="Proteomes" id="UP000708208">
    <property type="component" value="Unassembled WGS sequence"/>
</dbReference>
<accession>A0A8J2LNF8</accession>
<dbReference type="GO" id="GO:0006066">
    <property type="term" value="P:alcohol metabolic process"/>
    <property type="evidence" value="ECO:0007669"/>
    <property type="project" value="UniProtKB-ARBA"/>
</dbReference>
<keyword evidence="9 12" id="KW-0443">Lipid metabolism</keyword>
<dbReference type="EC" id="3.2.1.45" evidence="5 12"/>
<dbReference type="GO" id="GO:0006680">
    <property type="term" value="P:glucosylceramide catabolic process"/>
    <property type="evidence" value="ECO:0007669"/>
    <property type="project" value="TreeGrafter"/>
</dbReference>
<dbReference type="PANTHER" id="PTHR11069:SF23">
    <property type="entry name" value="LYSOSOMAL ACID GLUCOSYLCERAMIDASE"/>
    <property type="match status" value="1"/>
</dbReference>
<dbReference type="GO" id="GO:0004348">
    <property type="term" value="F:glucosylceramidase activity"/>
    <property type="evidence" value="ECO:0007669"/>
    <property type="project" value="UniProtKB-EC"/>
</dbReference>
<feature type="signal peptide" evidence="13">
    <location>
        <begin position="1"/>
        <end position="16"/>
    </location>
</feature>
<dbReference type="FunFam" id="3.20.20.80:FF:000030">
    <property type="entry name" value="Lysosomal acid glucosylceramidase"/>
    <property type="match status" value="1"/>
</dbReference>
<protein>
    <recommendedName>
        <fullName evidence="5 12">Glucosylceramidase</fullName>
        <ecNumber evidence="5 12">3.2.1.45</ecNumber>
    </recommendedName>
</protein>
<dbReference type="Pfam" id="PF17189">
    <property type="entry name" value="Glyco_hydro_30C"/>
    <property type="match status" value="1"/>
</dbReference>
<dbReference type="GO" id="GO:0006914">
    <property type="term" value="P:autophagy"/>
    <property type="evidence" value="ECO:0007669"/>
    <property type="project" value="UniProtKB-ARBA"/>
</dbReference>
<dbReference type="Pfam" id="PF02055">
    <property type="entry name" value="Glyco_hydro_30"/>
    <property type="match status" value="1"/>
</dbReference>
<dbReference type="GO" id="GO:0016241">
    <property type="term" value="P:regulation of macroautophagy"/>
    <property type="evidence" value="ECO:0007669"/>
    <property type="project" value="UniProtKB-ARBA"/>
</dbReference>
<evidence type="ECO:0000256" key="1">
    <source>
        <dbReference type="ARBA" id="ARBA00001013"/>
    </source>
</evidence>
<dbReference type="GO" id="GO:0016758">
    <property type="term" value="F:hexosyltransferase activity"/>
    <property type="evidence" value="ECO:0007669"/>
    <property type="project" value="UniProtKB-ARBA"/>
</dbReference>
<dbReference type="GO" id="GO:0030163">
    <property type="term" value="P:protein catabolic process"/>
    <property type="evidence" value="ECO:0007669"/>
    <property type="project" value="UniProtKB-ARBA"/>
</dbReference>
<comment type="catalytic activity">
    <reaction evidence="10">
        <text>a beta-D-glucosylceramide + H2O = an N-acyl-sphingoid base + D-glucose</text>
        <dbReference type="Rhea" id="RHEA:81447"/>
        <dbReference type="ChEBI" id="CHEBI:4167"/>
        <dbReference type="ChEBI" id="CHEBI:15377"/>
        <dbReference type="ChEBI" id="CHEBI:83264"/>
        <dbReference type="ChEBI" id="CHEBI:83273"/>
    </reaction>
    <physiologicalReaction direction="left-to-right" evidence="10">
        <dbReference type="Rhea" id="RHEA:81448"/>
    </physiologicalReaction>
</comment>
<dbReference type="AlphaFoldDB" id="A0A8J2LNF8"/>
<dbReference type="GO" id="GO:0007040">
    <property type="term" value="P:lysosome organization"/>
    <property type="evidence" value="ECO:0007669"/>
    <property type="project" value="UniProtKB-ARBA"/>
</dbReference>
<evidence type="ECO:0000256" key="9">
    <source>
        <dbReference type="ARBA" id="ARBA00023098"/>
    </source>
</evidence>
<evidence type="ECO:0000256" key="11">
    <source>
        <dbReference type="ARBA" id="ARBA00051345"/>
    </source>
</evidence>
<keyword evidence="7 12" id="KW-0378">Hydrolase</keyword>
<evidence type="ECO:0000256" key="12">
    <source>
        <dbReference type="RuleBase" id="RU361188"/>
    </source>
</evidence>
<comment type="pathway">
    <text evidence="3">Sphingolipid metabolism.</text>
</comment>
<dbReference type="InterPro" id="IPR001139">
    <property type="entry name" value="Glyco_hydro_30"/>
</dbReference>
<comment type="catalytic activity">
    <reaction evidence="1">
        <text>a beta-D-glucosyl-(1&lt;-&gt;1')-N-acylsphing-4-enine + H2O = an N-acylsphing-4-enine + D-glucose</text>
        <dbReference type="Rhea" id="RHEA:13269"/>
        <dbReference type="ChEBI" id="CHEBI:4167"/>
        <dbReference type="ChEBI" id="CHEBI:15377"/>
        <dbReference type="ChEBI" id="CHEBI:22801"/>
        <dbReference type="ChEBI" id="CHEBI:52639"/>
        <dbReference type="EC" id="3.2.1.45"/>
    </reaction>
    <physiologicalReaction direction="left-to-right" evidence="1">
        <dbReference type="Rhea" id="RHEA:13270"/>
    </physiologicalReaction>
</comment>
<evidence type="ECO:0000313" key="17">
    <source>
        <dbReference type="Proteomes" id="UP000708208"/>
    </source>
</evidence>
<feature type="domain" description="Glycosyl hydrolase family 30 TIM-barrel" evidence="14">
    <location>
        <begin position="242"/>
        <end position="585"/>
    </location>
</feature>
<keyword evidence="12" id="KW-0326">Glycosidase</keyword>
<comment type="pathway">
    <text evidence="2">Lipid metabolism; sphingolipid metabolism.</text>
</comment>
<evidence type="ECO:0000256" key="10">
    <source>
        <dbReference type="ARBA" id="ARBA00050474"/>
    </source>
</evidence>
<evidence type="ECO:0000313" key="16">
    <source>
        <dbReference type="EMBL" id="CAG7833437.1"/>
    </source>
</evidence>
<dbReference type="EMBL" id="CAJVCH010569881">
    <property type="protein sequence ID" value="CAG7833437.1"/>
    <property type="molecule type" value="Genomic_DNA"/>
</dbReference>
<dbReference type="InterPro" id="IPR033452">
    <property type="entry name" value="GH30_C"/>
</dbReference>
<organism evidence="16 17">
    <name type="scientific">Allacma fusca</name>
    <dbReference type="NCBI Taxonomy" id="39272"/>
    <lineage>
        <taxon>Eukaryota</taxon>
        <taxon>Metazoa</taxon>
        <taxon>Ecdysozoa</taxon>
        <taxon>Arthropoda</taxon>
        <taxon>Hexapoda</taxon>
        <taxon>Collembola</taxon>
        <taxon>Symphypleona</taxon>
        <taxon>Sminthuridae</taxon>
        <taxon>Allacma</taxon>
    </lineage>
</organism>
<sequence length="653" mass="73168">MKILLLIAAGVILASADNKPCRSRDFGEGSTVCVCTADFCDTLDPLGDIPTNQFYHLESSQEGLHPSTFYPRIRFVTAYYSYGKASSRPIPYFAAHFLGNSLSTFAFPMGNRTTGYTLQMTFKEIQLRGNPEDCPMPRPGVGEFPFCNALLICKLNDNGVLSLFQTYNSTSHKNLPAIRNENGIFLIMWGGNKNSARGGGTITFTYTSVRNNRGSKYAILDKIIGVPDVVVKINRNTKYQKIIGFGGSFTDAATINIAKLSSKLQDHIIEAYYGKTGLEYNIGRINMAGCDFSERLYSYADVEGDVDLEHFSLVREDTEFKIPYVLKSLALNPNIKMFASPWTAPKWMKTNNEYYGQGSLKKEYYQAWANYFVKFLDEYQKLGVTFWAVTAQNEPLDGLLPGFSFNCMGWFPEEQRDFIKINLGPSIETSDHKDTKIIIVDDQRAFIVSWSNTILNDPDAAKYVSGIGVHWYADLISTPSLLATTHRQHPDKFILATEACTGAFPGERPVILGSWHRGELYAADIIEDLNYFVAGWTDWNLVLDMDGGPNWAGNTVDAPIIADSTTDQIYKQPMYYVLGHFSKFIPEDSVRIDSTSDDLKKLFVLTVERPDGKVVAVILNQYDLPMVVALEDEGKVIELLIKAHSIHTLIYTP</sequence>
<dbReference type="OrthoDB" id="2160638at2759"/>
<evidence type="ECO:0000256" key="3">
    <source>
        <dbReference type="ARBA" id="ARBA00004991"/>
    </source>
</evidence>
<dbReference type="PANTHER" id="PTHR11069">
    <property type="entry name" value="GLUCOSYLCERAMIDASE"/>
    <property type="match status" value="1"/>
</dbReference>
<dbReference type="GO" id="GO:0005102">
    <property type="term" value="F:signaling receptor binding"/>
    <property type="evidence" value="ECO:0007669"/>
    <property type="project" value="UniProtKB-ARBA"/>
</dbReference>
<dbReference type="GO" id="GO:0051246">
    <property type="term" value="P:regulation of protein metabolic process"/>
    <property type="evidence" value="ECO:0007669"/>
    <property type="project" value="UniProtKB-ARBA"/>
</dbReference>
<proteinExistence type="inferred from homology"/>
<dbReference type="GO" id="GO:0010605">
    <property type="term" value="P:negative regulation of macromolecule metabolic process"/>
    <property type="evidence" value="ECO:0007669"/>
    <property type="project" value="UniProtKB-ARBA"/>
</dbReference>
<comment type="similarity">
    <text evidence="4 12">Belongs to the glycosyl hydrolase 30 family.</text>
</comment>
<evidence type="ECO:0000256" key="7">
    <source>
        <dbReference type="ARBA" id="ARBA00022801"/>
    </source>
</evidence>
<dbReference type="InterPro" id="IPR033453">
    <property type="entry name" value="Glyco_hydro_30_TIM-barrel"/>
</dbReference>
<evidence type="ECO:0000256" key="6">
    <source>
        <dbReference type="ARBA" id="ARBA00022729"/>
    </source>
</evidence>
<keyword evidence="6 13" id="KW-0732">Signal</keyword>
<evidence type="ECO:0000259" key="14">
    <source>
        <dbReference type="Pfam" id="PF02055"/>
    </source>
</evidence>
<comment type="catalytic activity">
    <reaction evidence="11">
        <text>an N-acyl-1-beta-D-glucosyl-15-methylhexadecasphing-4-enine + H2O = an N-acyl-15-methylhexadecasphing-4-enine + D-glucose</text>
        <dbReference type="Rhea" id="RHEA:34755"/>
        <dbReference type="ChEBI" id="CHEBI:4167"/>
        <dbReference type="ChEBI" id="CHEBI:15377"/>
        <dbReference type="ChEBI" id="CHEBI:70815"/>
        <dbReference type="ChEBI" id="CHEBI:70846"/>
    </reaction>
    <physiologicalReaction direction="left-to-right" evidence="11">
        <dbReference type="Rhea" id="RHEA:34756"/>
    </physiologicalReaction>
</comment>
<feature type="chain" id="PRO_5035202770" description="Glucosylceramidase" evidence="13">
    <location>
        <begin position="17"/>
        <end position="653"/>
    </location>
</feature>
<keyword evidence="8 12" id="KW-0746">Sphingolipid metabolism</keyword>
<evidence type="ECO:0000256" key="4">
    <source>
        <dbReference type="ARBA" id="ARBA00005382"/>
    </source>
</evidence>
<evidence type="ECO:0000256" key="8">
    <source>
        <dbReference type="ARBA" id="ARBA00022919"/>
    </source>
</evidence>
<gene>
    <name evidence="16" type="ORF">AFUS01_LOCUS43059</name>
</gene>
<keyword evidence="17" id="KW-1185">Reference proteome</keyword>
<reference evidence="16" key="1">
    <citation type="submission" date="2021-06" db="EMBL/GenBank/DDBJ databases">
        <authorList>
            <person name="Hodson N. C."/>
            <person name="Mongue J. A."/>
            <person name="Jaron S. K."/>
        </authorList>
    </citation>
    <scope>NUCLEOTIDE SEQUENCE</scope>
</reference>
<dbReference type="GO" id="GO:0005774">
    <property type="term" value="C:vacuolar membrane"/>
    <property type="evidence" value="ECO:0007669"/>
    <property type="project" value="UniProtKB-ARBA"/>
</dbReference>
<dbReference type="GO" id="GO:0032006">
    <property type="term" value="P:regulation of TOR signaling"/>
    <property type="evidence" value="ECO:0007669"/>
    <property type="project" value="UniProtKB-ARBA"/>
</dbReference>